<dbReference type="Proteomes" id="UP000319848">
    <property type="component" value="Unassembled WGS sequence"/>
</dbReference>
<protein>
    <recommendedName>
        <fullName evidence="3">Bacteriocin fulvocin C-related protein</fullName>
    </recommendedName>
</protein>
<dbReference type="AlphaFoldDB" id="V6RVA5"/>
<proteinExistence type="predicted"/>
<organism evidence="1 2">
    <name type="scientific">Flavobacterium cauense R2A-7</name>
    <dbReference type="NCBI Taxonomy" id="1341154"/>
    <lineage>
        <taxon>Bacteria</taxon>
        <taxon>Pseudomonadati</taxon>
        <taxon>Bacteroidota</taxon>
        <taxon>Flavobacteriia</taxon>
        <taxon>Flavobacteriales</taxon>
        <taxon>Flavobacteriaceae</taxon>
        <taxon>Flavobacterium</taxon>
    </lineage>
</organism>
<dbReference type="OrthoDB" id="3689067at2"/>
<gene>
    <name evidence="1" type="ORF">IP98_02941</name>
</gene>
<keyword evidence="2" id="KW-1185">Reference proteome</keyword>
<evidence type="ECO:0008006" key="3">
    <source>
        <dbReference type="Google" id="ProtNLM"/>
    </source>
</evidence>
<evidence type="ECO:0000313" key="2">
    <source>
        <dbReference type="Proteomes" id="UP000319848"/>
    </source>
</evidence>
<evidence type="ECO:0000313" key="1">
    <source>
        <dbReference type="EMBL" id="TWI07396.1"/>
    </source>
</evidence>
<accession>V6RVA5</accession>
<dbReference type="RefSeq" id="WP_023572053.1">
    <property type="nucleotide sequence ID" value="NZ_AVBI01000029.1"/>
</dbReference>
<sequence>MRKILFLGVLFTLLSCDNDNLESINSDAKTNQILELKSENEQKLAYSLLNPEEKAIIWTKHLNSMKLLNSYNEEQINFINEIQKSFTAIYFSNKTKSKDSFNKKVISKGLKIFSKKELYYLVASLSTYSKLPGQKGPPPISTCGCSTSSDWCFSGNCNGTAYCLRDSDNCGTGWSYTCNGDCA</sequence>
<dbReference type="PROSITE" id="PS51257">
    <property type="entry name" value="PROKAR_LIPOPROTEIN"/>
    <property type="match status" value="1"/>
</dbReference>
<reference evidence="1 2" key="1">
    <citation type="journal article" date="2015" name="Stand. Genomic Sci.">
        <title>Genomic Encyclopedia of Bacterial and Archaeal Type Strains, Phase III: the genomes of soil and plant-associated and newly described type strains.</title>
        <authorList>
            <person name="Whitman W.B."/>
            <person name="Woyke T."/>
            <person name="Klenk H.P."/>
            <person name="Zhou Y."/>
            <person name="Lilburn T.G."/>
            <person name="Beck B.J."/>
            <person name="De Vos P."/>
            <person name="Vandamme P."/>
            <person name="Eisen J.A."/>
            <person name="Garrity G."/>
            <person name="Hugenholtz P."/>
            <person name="Kyrpides N.C."/>
        </authorList>
    </citation>
    <scope>NUCLEOTIDE SEQUENCE [LARGE SCALE GENOMIC DNA]</scope>
    <source>
        <strain evidence="1 2">CGMCC 1.7270</strain>
    </source>
</reference>
<name>V6RVA5_9FLAO</name>
<dbReference type="EMBL" id="VLKQ01000025">
    <property type="protein sequence ID" value="TWI07396.1"/>
    <property type="molecule type" value="Genomic_DNA"/>
</dbReference>
<dbReference type="NCBIfam" id="NF033852">
    <property type="entry name" value="fulvocin_rel"/>
    <property type="match status" value="1"/>
</dbReference>
<comment type="caution">
    <text evidence="1">The sequence shown here is derived from an EMBL/GenBank/DDBJ whole genome shotgun (WGS) entry which is preliminary data.</text>
</comment>